<dbReference type="Proteomes" id="UP000295247">
    <property type="component" value="Unassembled WGS sequence"/>
</dbReference>
<evidence type="ECO:0008006" key="3">
    <source>
        <dbReference type="Google" id="ProtNLM"/>
    </source>
</evidence>
<comment type="caution">
    <text evidence="1">The sequence shown here is derived from an EMBL/GenBank/DDBJ whole genome shotgun (WGS) entry which is preliminary data.</text>
</comment>
<dbReference type="SUPFAM" id="SSF158682">
    <property type="entry name" value="TerB-like"/>
    <property type="match status" value="1"/>
</dbReference>
<dbReference type="EMBL" id="SMDC01000001">
    <property type="protein sequence ID" value="TCW39608.1"/>
    <property type="molecule type" value="Genomic_DNA"/>
</dbReference>
<name>A0A4R4AJP0_MARGR</name>
<sequence>MSTLELTPYPDNSAEALLRVITLFIVSDGEVADGELEILDDLGVFETLGVDHNRFAEVFDAYCDDLIAHAGTARYVGLNDPEWIDAVLAPVTEVSRRRLLARVLLLVARADGHFADSELAIYRRILERWEIDLDSLAEAD</sequence>
<dbReference type="RefSeq" id="WP_123139308.1">
    <property type="nucleotide sequence ID" value="NZ_NRRH01000050.1"/>
</dbReference>
<reference evidence="1 2" key="1">
    <citation type="submission" date="2019-03" db="EMBL/GenBank/DDBJ databases">
        <title>Genomic Encyclopedia of Type Strains, Phase IV (KMG-IV): sequencing the most valuable type-strain genomes for metagenomic binning, comparative biology and taxonomic classification.</title>
        <authorList>
            <person name="Goeker M."/>
        </authorList>
    </citation>
    <scope>NUCLEOTIDE SEQUENCE [LARGE SCALE GENOMIC DNA]</scope>
    <source>
        <strain evidence="1 2">DSM 203</strain>
    </source>
</reference>
<gene>
    <name evidence="1" type="ORF">EDC29_10120</name>
</gene>
<dbReference type="AlphaFoldDB" id="A0A4R4AJP0"/>
<evidence type="ECO:0000313" key="2">
    <source>
        <dbReference type="Proteomes" id="UP000295247"/>
    </source>
</evidence>
<evidence type="ECO:0000313" key="1">
    <source>
        <dbReference type="EMBL" id="TCW39608.1"/>
    </source>
</evidence>
<proteinExistence type="predicted"/>
<dbReference type="InterPro" id="IPR029024">
    <property type="entry name" value="TerB-like"/>
</dbReference>
<organism evidence="1 2">
    <name type="scientific">Marichromatium gracile</name>
    <name type="common">Chromatium gracile</name>
    <dbReference type="NCBI Taxonomy" id="1048"/>
    <lineage>
        <taxon>Bacteria</taxon>
        <taxon>Pseudomonadati</taxon>
        <taxon>Pseudomonadota</taxon>
        <taxon>Gammaproteobacteria</taxon>
        <taxon>Chromatiales</taxon>
        <taxon>Chromatiaceae</taxon>
        <taxon>Marichromatium</taxon>
    </lineage>
</organism>
<dbReference type="Gene3D" id="1.10.3680.10">
    <property type="entry name" value="TerB-like"/>
    <property type="match status" value="1"/>
</dbReference>
<protein>
    <recommendedName>
        <fullName evidence="3">Tellurite resistance protein TerB</fullName>
    </recommendedName>
</protein>
<accession>A0A4R4AJP0</accession>